<evidence type="ECO:0000256" key="1">
    <source>
        <dbReference type="ARBA" id="ARBA00004141"/>
    </source>
</evidence>
<feature type="transmembrane region" description="Helical" evidence="7">
    <location>
        <begin position="209"/>
        <end position="231"/>
    </location>
</feature>
<evidence type="ECO:0000256" key="3">
    <source>
        <dbReference type="ARBA" id="ARBA00022692"/>
    </source>
</evidence>
<evidence type="ECO:0000313" key="8">
    <source>
        <dbReference type="EMBL" id="TKA71462.1"/>
    </source>
</evidence>
<keyword evidence="9" id="KW-1185">Reference proteome</keyword>
<dbReference type="Proteomes" id="UP000309340">
    <property type="component" value="Unassembled WGS sequence"/>
</dbReference>
<dbReference type="GO" id="GO:0016020">
    <property type="term" value="C:membrane"/>
    <property type="evidence" value="ECO:0007669"/>
    <property type="project" value="UniProtKB-SubCell"/>
</dbReference>
<feature type="transmembrane region" description="Helical" evidence="7">
    <location>
        <begin position="293"/>
        <end position="316"/>
    </location>
</feature>
<dbReference type="PANTHER" id="PTHR45649:SF27">
    <property type="entry name" value="CHOLINE TRANSPORTER (EUROFUNG)"/>
    <property type="match status" value="1"/>
</dbReference>
<evidence type="ECO:0000313" key="9">
    <source>
        <dbReference type="Proteomes" id="UP000309340"/>
    </source>
</evidence>
<feature type="transmembrane region" description="Helical" evidence="7">
    <location>
        <begin position="346"/>
        <end position="370"/>
    </location>
</feature>
<feature type="transmembrane region" description="Helical" evidence="7">
    <location>
        <begin position="178"/>
        <end position="197"/>
    </location>
</feature>
<feature type="transmembrane region" description="Helical" evidence="7">
    <location>
        <begin position="251"/>
        <end position="272"/>
    </location>
</feature>
<dbReference type="Gene3D" id="1.20.1740.10">
    <property type="entry name" value="Amino acid/polyamine transporter I"/>
    <property type="match status" value="1"/>
</dbReference>
<evidence type="ECO:0000256" key="2">
    <source>
        <dbReference type="ARBA" id="ARBA00022448"/>
    </source>
</evidence>
<dbReference type="STRING" id="329884.A0A4U0X4X2"/>
<sequence length="545" mass="57988">MSEKVGLPDGSGTTDSGDIKGAAQPGETINIDNGVSTDLINASGHIQEVDRNFSLLTLTGVGINQGSTWAPAGSSIVVALFNGGPPGVLYEFIVVSLCYWAVAACIAELASAIPSAGGVYHWASVTPGKKWGRIVGFYAGYWNWLGWTLGGASIASIAGNIFVQMYAAHHPDLVVQPWHIFLASVIIAWICCFLVCFGNRLMPHLNGIGIFFTVAGVVITIVVVAAMPGHGSRPAHASSAFVWSEWQDTGLGYPKGFVFVTGMLNGAFSVGTPDAVTHLAEEIPQPGINIPKAIAFQMVIGFITGFCYLIAVLYAINDFEALFASPFPIAEIYHQATQSAAGETGLLALLLFAILLTLICVFITSGRVLWTLGRDNATPFPKTLTTINKRLGMPLNATIACGVLMTIILCIYVGSTSAFNALVGSFILLSSSSYIAAILPNLLTGRKNIIYGPFHLKGAWGFLLEFVACAYMIVWFVIYCFPAALPVTAATMNWSSLIWGGLTILVTLWWFVSARKGYKGPQAIGGVQSVAEKVRRVSVNVVDSA</sequence>
<dbReference type="Pfam" id="PF13520">
    <property type="entry name" value="AA_permease_2"/>
    <property type="match status" value="1"/>
</dbReference>
<feature type="transmembrane region" description="Helical" evidence="7">
    <location>
        <begin position="144"/>
        <end position="166"/>
    </location>
</feature>
<feature type="transmembrane region" description="Helical" evidence="7">
    <location>
        <begin position="99"/>
        <end position="123"/>
    </location>
</feature>
<dbReference type="AlphaFoldDB" id="A0A4U0X4X2"/>
<proteinExistence type="predicted"/>
<comment type="caution">
    <text evidence="8">The sequence shown here is derived from an EMBL/GenBank/DDBJ whole genome shotgun (WGS) entry which is preliminary data.</text>
</comment>
<reference evidence="8 9" key="1">
    <citation type="submission" date="2017-03" db="EMBL/GenBank/DDBJ databases">
        <title>Genomes of endolithic fungi from Antarctica.</title>
        <authorList>
            <person name="Coleine C."/>
            <person name="Masonjones S."/>
            <person name="Stajich J.E."/>
        </authorList>
    </citation>
    <scope>NUCLEOTIDE SEQUENCE [LARGE SCALE GENOMIC DNA]</scope>
    <source>
        <strain evidence="8 9">CCFEE 5184</strain>
    </source>
</reference>
<keyword evidence="4 7" id="KW-1133">Transmembrane helix</keyword>
<evidence type="ECO:0000256" key="5">
    <source>
        <dbReference type="ARBA" id="ARBA00023136"/>
    </source>
</evidence>
<dbReference type="PROSITE" id="PS00218">
    <property type="entry name" value="AMINO_ACID_PERMEASE_1"/>
    <property type="match status" value="1"/>
</dbReference>
<accession>A0A4U0X4X2</accession>
<feature type="region of interest" description="Disordered" evidence="6">
    <location>
        <begin position="1"/>
        <end position="28"/>
    </location>
</feature>
<evidence type="ECO:0000256" key="4">
    <source>
        <dbReference type="ARBA" id="ARBA00022989"/>
    </source>
</evidence>
<feature type="transmembrane region" description="Helical" evidence="7">
    <location>
        <begin position="491"/>
        <end position="512"/>
    </location>
</feature>
<dbReference type="InterPro" id="IPR004840">
    <property type="entry name" value="Amino_acid_permease_CS"/>
</dbReference>
<dbReference type="EMBL" id="NAJQ01000352">
    <property type="protein sequence ID" value="TKA71462.1"/>
    <property type="molecule type" value="Genomic_DNA"/>
</dbReference>
<protein>
    <recommendedName>
        <fullName evidence="10">Choline transport protein</fullName>
    </recommendedName>
</protein>
<dbReference type="InterPro" id="IPR002293">
    <property type="entry name" value="AA/rel_permease1"/>
</dbReference>
<keyword evidence="2" id="KW-0813">Transport</keyword>
<dbReference type="GO" id="GO:0006865">
    <property type="term" value="P:amino acid transport"/>
    <property type="evidence" value="ECO:0007669"/>
    <property type="project" value="InterPro"/>
</dbReference>
<evidence type="ECO:0000256" key="6">
    <source>
        <dbReference type="SAM" id="MobiDB-lite"/>
    </source>
</evidence>
<organism evidence="8 9">
    <name type="scientific">Friedmanniomyces simplex</name>
    <dbReference type="NCBI Taxonomy" id="329884"/>
    <lineage>
        <taxon>Eukaryota</taxon>
        <taxon>Fungi</taxon>
        <taxon>Dikarya</taxon>
        <taxon>Ascomycota</taxon>
        <taxon>Pezizomycotina</taxon>
        <taxon>Dothideomycetes</taxon>
        <taxon>Dothideomycetidae</taxon>
        <taxon>Mycosphaerellales</taxon>
        <taxon>Teratosphaeriaceae</taxon>
        <taxon>Friedmanniomyces</taxon>
    </lineage>
</organism>
<feature type="transmembrane region" description="Helical" evidence="7">
    <location>
        <begin position="391"/>
        <end position="415"/>
    </location>
</feature>
<comment type="subcellular location">
    <subcellularLocation>
        <location evidence="1">Membrane</location>
        <topology evidence="1">Multi-pass membrane protein</topology>
    </subcellularLocation>
</comment>
<dbReference type="GO" id="GO:0022857">
    <property type="term" value="F:transmembrane transporter activity"/>
    <property type="evidence" value="ECO:0007669"/>
    <property type="project" value="InterPro"/>
</dbReference>
<evidence type="ECO:0000256" key="7">
    <source>
        <dbReference type="SAM" id="Phobius"/>
    </source>
</evidence>
<gene>
    <name evidence="8" type="ORF">B0A55_07791</name>
</gene>
<dbReference type="PIRSF" id="PIRSF006060">
    <property type="entry name" value="AA_transporter"/>
    <property type="match status" value="1"/>
</dbReference>
<keyword evidence="5 7" id="KW-0472">Membrane</keyword>
<keyword evidence="3 7" id="KW-0812">Transmembrane</keyword>
<dbReference type="PANTHER" id="PTHR45649">
    <property type="entry name" value="AMINO-ACID PERMEASE BAT1"/>
    <property type="match status" value="1"/>
</dbReference>
<feature type="transmembrane region" description="Helical" evidence="7">
    <location>
        <begin position="463"/>
        <end position="485"/>
    </location>
</feature>
<name>A0A4U0X4X2_9PEZI</name>
<dbReference type="OrthoDB" id="3900342at2759"/>
<feature type="transmembrane region" description="Helical" evidence="7">
    <location>
        <begin position="421"/>
        <end position="443"/>
    </location>
</feature>
<evidence type="ECO:0008006" key="10">
    <source>
        <dbReference type="Google" id="ProtNLM"/>
    </source>
</evidence>